<protein>
    <submittedName>
        <fullName evidence="2">Uncharacterized protein</fullName>
    </submittedName>
</protein>
<comment type="caution">
    <text evidence="2">The sequence shown here is derived from an EMBL/GenBank/DDBJ whole genome shotgun (WGS) entry which is preliminary data.</text>
</comment>
<dbReference type="Proteomes" id="UP000053237">
    <property type="component" value="Unassembled WGS sequence"/>
</dbReference>
<accession>A0A024FVI4</accession>
<reference evidence="2 3" key="1">
    <citation type="submission" date="2012-05" db="EMBL/GenBank/DDBJ databases">
        <title>Recombination and specialization in a pathogen metapopulation.</title>
        <authorList>
            <person name="Gardiner A."/>
            <person name="Kemen E."/>
            <person name="Schultz-Larsen T."/>
            <person name="MacLean D."/>
            <person name="Van Oosterhout C."/>
            <person name="Jones J.D.G."/>
        </authorList>
    </citation>
    <scope>NUCLEOTIDE SEQUENCE [LARGE SCALE GENOMIC DNA]</scope>
    <source>
        <strain evidence="2 3">Ac Nc2</strain>
    </source>
</reference>
<evidence type="ECO:0000256" key="1">
    <source>
        <dbReference type="SAM" id="MobiDB-lite"/>
    </source>
</evidence>
<dbReference type="InParanoid" id="A0A024FVI4"/>
<keyword evidence="3" id="KW-1185">Reference proteome</keyword>
<proteinExistence type="predicted"/>
<organism evidence="2 3">
    <name type="scientific">Albugo candida</name>
    <dbReference type="NCBI Taxonomy" id="65357"/>
    <lineage>
        <taxon>Eukaryota</taxon>
        <taxon>Sar</taxon>
        <taxon>Stramenopiles</taxon>
        <taxon>Oomycota</taxon>
        <taxon>Peronosporomycetes</taxon>
        <taxon>Albuginales</taxon>
        <taxon>Albuginaceae</taxon>
        <taxon>Albugo</taxon>
    </lineage>
</organism>
<evidence type="ECO:0000313" key="2">
    <source>
        <dbReference type="EMBL" id="CCI10922.1"/>
    </source>
</evidence>
<sequence>MLKVDDVQGGGHLIDKKLRYVVSVEGRDPVSKSGNQRDEELREAPDDSRCQKLWQSQRRLLLHVGRKGEAGRTAKDCGSDEGNDEYYGLVRSHINQYVKVEDYIKWTSPSFRKKLVIFCGSNSIMDIASCKREVESVRMESGAADEYFGSGESKS</sequence>
<name>A0A024FVI4_9STRA</name>
<dbReference type="EMBL" id="CAIX01000461">
    <property type="protein sequence ID" value="CCI10922.1"/>
    <property type="molecule type" value="Genomic_DNA"/>
</dbReference>
<gene>
    <name evidence="2" type="ORF">BN9_120360</name>
</gene>
<feature type="region of interest" description="Disordered" evidence="1">
    <location>
        <begin position="27"/>
        <end position="49"/>
    </location>
</feature>
<evidence type="ECO:0000313" key="3">
    <source>
        <dbReference type="Proteomes" id="UP000053237"/>
    </source>
</evidence>
<dbReference type="AlphaFoldDB" id="A0A024FVI4"/>